<dbReference type="RefSeq" id="WP_216966412.1">
    <property type="nucleotide sequence ID" value="NZ_JAHOPB010000003.1"/>
</dbReference>
<organism evidence="2 3">
    <name type="scientific">Reyranella humidisoli</name>
    <dbReference type="NCBI Taxonomy" id="2849149"/>
    <lineage>
        <taxon>Bacteria</taxon>
        <taxon>Pseudomonadati</taxon>
        <taxon>Pseudomonadota</taxon>
        <taxon>Alphaproteobacteria</taxon>
        <taxon>Hyphomicrobiales</taxon>
        <taxon>Reyranellaceae</taxon>
        <taxon>Reyranella</taxon>
    </lineage>
</organism>
<proteinExistence type="predicted"/>
<dbReference type="SMART" id="SM01118">
    <property type="entry name" value="CYTH"/>
    <property type="match status" value="1"/>
</dbReference>
<dbReference type="Proteomes" id="UP000727907">
    <property type="component" value="Unassembled WGS sequence"/>
</dbReference>
<name>A0ABS6IV24_9HYPH</name>
<comment type="caution">
    <text evidence="2">The sequence shown here is derived from an EMBL/GenBank/DDBJ whole genome shotgun (WGS) entry which is preliminary data.</text>
</comment>
<dbReference type="EMBL" id="JAHOPB010000003">
    <property type="protein sequence ID" value="MBU8877038.1"/>
    <property type="molecule type" value="Genomic_DNA"/>
</dbReference>
<sequence>MPIENERKFVLNEQATDLEAELGRRPGVARHLLRQAYLDAPGLRIRSLEGDGGTEHVFTYKRTIEGQVVEIETGLSAIDFARLWTQRKETLVKVRYSWSEGRYHWDVDFFKRDDASTYFAMAEVEMPEEQNEPPPLPDFLAAHLLMTAPALDPRFTSKRIADQTHATKLLADIRANGGIA</sequence>
<evidence type="ECO:0000313" key="2">
    <source>
        <dbReference type="EMBL" id="MBU8877038.1"/>
    </source>
</evidence>
<gene>
    <name evidence="2" type="ORF">KQ910_24920</name>
</gene>
<dbReference type="InterPro" id="IPR023577">
    <property type="entry name" value="CYTH_domain"/>
</dbReference>
<evidence type="ECO:0000259" key="1">
    <source>
        <dbReference type="SMART" id="SM01118"/>
    </source>
</evidence>
<accession>A0ABS6IV24</accession>
<keyword evidence="3" id="KW-1185">Reference proteome</keyword>
<evidence type="ECO:0000313" key="3">
    <source>
        <dbReference type="Proteomes" id="UP000727907"/>
    </source>
</evidence>
<reference evidence="2 3" key="1">
    <citation type="submission" date="2021-06" db="EMBL/GenBank/DDBJ databases">
        <authorList>
            <person name="Lee D.H."/>
        </authorList>
    </citation>
    <scope>NUCLEOTIDE SEQUENCE [LARGE SCALE GENOMIC DNA]</scope>
    <source>
        <strain evidence="2 3">MMS21-HV4-11</strain>
    </source>
</reference>
<feature type="domain" description="CYTH" evidence="1">
    <location>
        <begin position="2"/>
        <end position="171"/>
    </location>
</feature>
<protein>
    <recommendedName>
        <fullName evidence="1">CYTH domain-containing protein</fullName>
    </recommendedName>
</protein>